<dbReference type="Proteomes" id="UP000262073">
    <property type="component" value="Chromosome"/>
</dbReference>
<dbReference type="SMART" id="SM00474">
    <property type="entry name" value="35EXOc"/>
    <property type="match status" value="1"/>
</dbReference>
<dbReference type="KEGG" id="salm:D0Y50_12435"/>
<dbReference type="InterPro" id="IPR002121">
    <property type="entry name" value="HRDC_dom"/>
</dbReference>
<sequence>MDYELVTTYRDLKAVCDAASQCEAIALDTEFVRTRTLTPQLGLLQLYDGKQLVLIDPLAIDDMTPFVRLLENPAVIKVLHSCSEDLEAFLAAFDTLPEPVFDTQFAAAVLGLGPSLGYARLVEELSGVALDKGESRTDWLARPLSANQLVYAANDVLYLLPVYHQLNERMAECGKTQWVFDEIAALGLKKKSQLPLAFAYLPVKNNWKLNSQQLTVLQHLAAWRLGTARQKDIALNFVVKESVMLDIALRLPQSRNALSAIDGMIGPTMRRHGDTLLAVVQKALEEYDDIPATEQLARVRRLVEFPEYKKMLGKLKTLADDIAAQQQVPVEVVASKKQMNQVLKWYWLTLDETRVQGLKPDLLSSWRAPLFSSHLDTLLGTTS</sequence>
<dbReference type="OrthoDB" id="9800549at2"/>
<gene>
    <name evidence="6 8" type="primary">rnd</name>
    <name evidence="8" type="ORF">D0Y50_12435</name>
</gene>
<dbReference type="GO" id="GO:0042780">
    <property type="term" value="P:tRNA 3'-end processing"/>
    <property type="evidence" value="ECO:0007669"/>
    <property type="project" value="UniProtKB-UniRule"/>
</dbReference>
<comment type="function">
    <text evidence="6">Exonuclease involved in the 3' processing of various precursor tRNAs. Initiates hydrolysis at the 3'-terminus of an RNA molecule and releases 5'-mononucleotides.</text>
</comment>
<dbReference type="GO" id="GO:0000166">
    <property type="term" value="F:nucleotide binding"/>
    <property type="evidence" value="ECO:0007669"/>
    <property type="project" value="InterPro"/>
</dbReference>
<evidence type="ECO:0000256" key="6">
    <source>
        <dbReference type="HAMAP-Rule" id="MF_01899"/>
    </source>
</evidence>
<dbReference type="EC" id="3.1.13.5" evidence="6"/>
<keyword evidence="2 6" id="KW-0819">tRNA processing</keyword>
<dbReference type="PROSITE" id="PS50967">
    <property type="entry name" value="HRDC"/>
    <property type="match status" value="1"/>
</dbReference>
<dbReference type="Pfam" id="PF21293">
    <property type="entry name" value="RNAseD_HRDC_C"/>
    <property type="match status" value="1"/>
</dbReference>
<keyword evidence="4 6" id="KW-0378">Hydrolase</keyword>
<dbReference type="HAMAP" id="MF_01899">
    <property type="entry name" value="RNase_D"/>
    <property type="match status" value="1"/>
</dbReference>
<comment type="cofactor">
    <cofactor evidence="6">
        <name>a divalent metal cation</name>
        <dbReference type="ChEBI" id="CHEBI:60240"/>
    </cofactor>
</comment>
<organism evidence="8 9">
    <name type="scientific">Salinimonas sediminis</name>
    <dbReference type="NCBI Taxonomy" id="2303538"/>
    <lineage>
        <taxon>Bacteria</taxon>
        <taxon>Pseudomonadati</taxon>
        <taxon>Pseudomonadota</taxon>
        <taxon>Gammaproteobacteria</taxon>
        <taxon>Alteromonadales</taxon>
        <taxon>Alteromonadaceae</taxon>
        <taxon>Alteromonas/Salinimonas group</taxon>
        <taxon>Salinimonas</taxon>
    </lineage>
</organism>
<dbReference type="InterPro" id="IPR048579">
    <property type="entry name" value="RNAseD_HRDC_C"/>
</dbReference>
<dbReference type="PANTHER" id="PTHR47649">
    <property type="entry name" value="RIBONUCLEASE D"/>
    <property type="match status" value="1"/>
</dbReference>
<feature type="domain" description="HRDC" evidence="7">
    <location>
        <begin position="210"/>
        <end position="290"/>
    </location>
</feature>
<dbReference type="Gene3D" id="1.10.150.80">
    <property type="entry name" value="HRDC domain"/>
    <property type="match status" value="2"/>
</dbReference>
<dbReference type="CDD" id="cd06142">
    <property type="entry name" value="RNaseD_exo"/>
    <property type="match status" value="1"/>
</dbReference>
<dbReference type="GO" id="GO:0008408">
    <property type="term" value="F:3'-5' exonuclease activity"/>
    <property type="evidence" value="ECO:0007669"/>
    <property type="project" value="InterPro"/>
</dbReference>
<evidence type="ECO:0000256" key="3">
    <source>
        <dbReference type="ARBA" id="ARBA00022722"/>
    </source>
</evidence>
<evidence type="ECO:0000256" key="5">
    <source>
        <dbReference type="ARBA" id="ARBA00022839"/>
    </source>
</evidence>
<comment type="subcellular location">
    <subcellularLocation>
        <location evidence="6">Cytoplasm</location>
    </subcellularLocation>
</comment>
<comment type="catalytic activity">
    <reaction evidence="6">
        <text>Exonucleolytic cleavage that removes extra residues from the 3'-terminus of tRNA to produce 5'-mononucleotides.</text>
        <dbReference type="EC" id="3.1.13.5"/>
    </reaction>
</comment>
<evidence type="ECO:0000313" key="8">
    <source>
        <dbReference type="EMBL" id="AXR08519.1"/>
    </source>
</evidence>
<evidence type="ECO:0000256" key="4">
    <source>
        <dbReference type="ARBA" id="ARBA00022801"/>
    </source>
</evidence>
<dbReference type="InterPro" id="IPR002562">
    <property type="entry name" value="3'-5'_exonuclease_dom"/>
</dbReference>
<dbReference type="AlphaFoldDB" id="A0A346NSL2"/>
<dbReference type="InterPro" id="IPR051086">
    <property type="entry name" value="RNase_D-like"/>
</dbReference>
<dbReference type="Gene3D" id="3.30.420.10">
    <property type="entry name" value="Ribonuclease H-like superfamily/Ribonuclease H"/>
    <property type="match status" value="1"/>
</dbReference>
<name>A0A346NSL2_9ALTE</name>
<dbReference type="GO" id="GO:0003676">
    <property type="term" value="F:nucleic acid binding"/>
    <property type="evidence" value="ECO:0007669"/>
    <property type="project" value="InterPro"/>
</dbReference>
<dbReference type="InterPro" id="IPR012337">
    <property type="entry name" value="RNaseH-like_sf"/>
</dbReference>
<reference evidence="8 9" key="1">
    <citation type="submission" date="2018-08" db="EMBL/GenBank/DDBJ databases">
        <title>Salinimonas sediminis sp. nov., a piezophilic bacterium isolated from a deep-sea sediment sample from the New Britain Trench.</title>
        <authorList>
            <person name="Cao J."/>
        </authorList>
    </citation>
    <scope>NUCLEOTIDE SEQUENCE [LARGE SCALE GENOMIC DNA]</scope>
    <source>
        <strain evidence="8 9">N102</strain>
    </source>
</reference>
<dbReference type="Pfam" id="PF01612">
    <property type="entry name" value="DNA_pol_A_exo1"/>
    <property type="match status" value="1"/>
</dbReference>
<comment type="similarity">
    <text evidence="6">Belongs to the RNase D family.</text>
</comment>
<dbReference type="GO" id="GO:0033890">
    <property type="term" value="F:ribonuclease D activity"/>
    <property type="evidence" value="ECO:0007669"/>
    <property type="project" value="UniProtKB-UniRule"/>
</dbReference>
<keyword evidence="3 6" id="KW-0540">Nuclease</keyword>
<dbReference type="InterPro" id="IPR006292">
    <property type="entry name" value="RNase_D"/>
</dbReference>
<dbReference type="NCBIfam" id="TIGR01388">
    <property type="entry name" value="rnd"/>
    <property type="match status" value="1"/>
</dbReference>
<evidence type="ECO:0000313" key="9">
    <source>
        <dbReference type="Proteomes" id="UP000262073"/>
    </source>
</evidence>
<dbReference type="SUPFAM" id="SSF47819">
    <property type="entry name" value="HRDC-like"/>
    <property type="match status" value="2"/>
</dbReference>
<evidence type="ECO:0000259" key="7">
    <source>
        <dbReference type="PROSITE" id="PS50967"/>
    </source>
</evidence>
<dbReference type="PANTHER" id="PTHR47649:SF1">
    <property type="entry name" value="RIBONUCLEASE D"/>
    <property type="match status" value="1"/>
</dbReference>
<keyword evidence="9" id="KW-1185">Reference proteome</keyword>
<keyword evidence="5 6" id="KW-0269">Exonuclease</keyword>
<proteinExistence type="inferred from homology"/>
<dbReference type="EMBL" id="CP031769">
    <property type="protein sequence ID" value="AXR08519.1"/>
    <property type="molecule type" value="Genomic_DNA"/>
</dbReference>
<evidence type="ECO:0000256" key="2">
    <source>
        <dbReference type="ARBA" id="ARBA00022694"/>
    </source>
</evidence>
<accession>A0A346NSL2</accession>
<evidence type="ECO:0000256" key="1">
    <source>
        <dbReference type="ARBA" id="ARBA00022490"/>
    </source>
</evidence>
<dbReference type="InterPro" id="IPR036397">
    <property type="entry name" value="RNaseH_sf"/>
</dbReference>
<dbReference type="InterPro" id="IPR010997">
    <property type="entry name" value="HRDC-like_sf"/>
</dbReference>
<dbReference type="GO" id="GO:0005737">
    <property type="term" value="C:cytoplasm"/>
    <property type="evidence" value="ECO:0007669"/>
    <property type="project" value="UniProtKB-SubCell"/>
</dbReference>
<dbReference type="SMART" id="SM00341">
    <property type="entry name" value="HRDC"/>
    <property type="match status" value="1"/>
</dbReference>
<protein>
    <recommendedName>
        <fullName evidence="6">Ribonuclease D</fullName>
        <shortName evidence="6">RNase D</shortName>
        <ecNumber evidence="6">3.1.13.5</ecNumber>
    </recommendedName>
</protein>
<dbReference type="InterPro" id="IPR044876">
    <property type="entry name" value="HRDC_dom_sf"/>
</dbReference>
<keyword evidence="1 6" id="KW-0963">Cytoplasm</keyword>
<dbReference type="Pfam" id="PF00570">
    <property type="entry name" value="HRDC"/>
    <property type="match status" value="1"/>
</dbReference>
<dbReference type="SUPFAM" id="SSF53098">
    <property type="entry name" value="Ribonuclease H-like"/>
    <property type="match status" value="1"/>
</dbReference>